<accession>A0A7H9B7E7</accession>
<reference evidence="2 3" key="1">
    <citation type="submission" date="2020-07" db="EMBL/GenBank/DDBJ databases">
        <title>The yeast mating-type switching endonuclease HO is a domesticated member of an unorthodox homing genetic element family.</title>
        <authorList>
            <person name="Coughlan A.Y."/>
            <person name="Lombardi L."/>
            <person name="Braun-Galleani S."/>
            <person name="Martos A.R."/>
            <person name="Galeote V."/>
            <person name="Bigey F."/>
            <person name="Dequin S."/>
            <person name="Byrne K.P."/>
            <person name="Wolfe K.H."/>
        </authorList>
    </citation>
    <scope>NUCLEOTIDE SEQUENCE [LARGE SCALE GENOMIC DNA]</scope>
    <source>
        <strain evidence="2 3">NRRL Y-6702</strain>
    </source>
</reference>
<protein>
    <submittedName>
        <fullName evidence="2">Uncharacterized protein</fullName>
    </submittedName>
</protein>
<sequence length="303" mass="34293">MNEDVTKEKQSNALESSWFRDAYVSAQKFYEKDSALDSKDRLELSNSYRSIARAQLWGGWLGFTSVFLPPFFYRFYKTNTIRGVNVPRNFGLGIIAMILATKTAGDAMYSQILNNLSSYGINPTVDKYGDDQFDDSIQAPKSSQQRQYDMLTLVNNGGANKWAAYFYMTYTNPDRRFPNPATKLQQLTKGEGQRSSFLNQRDPMGLYTRLSDEKKEGVPKIQQSQGNEAPSSWDKVRQESNSEGSSWNRVRQGLSGNGDIPGPGSDGKAQNMEDDPFYTPDHLSQSEFDALVQDERKGKDNYD</sequence>
<proteinExistence type="predicted"/>
<feature type="compositionally biased region" description="Basic and acidic residues" evidence="1">
    <location>
        <begin position="293"/>
        <end position="303"/>
    </location>
</feature>
<dbReference type="EMBL" id="CP058610">
    <property type="protein sequence ID" value="QLG74286.1"/>
    <property type="molecule type" value="Genomic_DNA"/>
</dbReference>
<name>A0A7H9B7E7_ZYGMR</name>
<dbReference type="RefSeq" id="XP_037146011.1">
    <property type="nucleotide sequence ID" value="XM_037290116.1"/>
</dbReference>
<organism evidence="2 3">
    <name type="scientific">Zygotorulaspora mrakii</name>
    <name type="common">Zygosaccharomyces mrakii</name>
    <dbReference type="NCBI Taxonomy" id="42260"/>
    <lineage>
        <taxon>Eukaryota</taxon>
        <taxon>Fungi</taxon>
        <taxon>Dikarya</taxon>
        <taxon>Ascomycota</taxon>
        <taxon>Saccharomycotina</taxon>
        <taxon>Saccharomycetes</taxon>
        <taxon>Saccharomycetales</taxon>
        <taxon>Saccharomycetaceae</taxon>
        <taxon>Zygotorulaspora</taxon>
    </lineage>
</organism>
<dbReference type="GeneID" id="59238069"/>
<feature type="region of interest" description="Disordered" evidence="1">
    <location>
        <begin position="210"/>
        <end position="303"/>
    </location>
</feature>
<gene>
    <name evidence="2" type="ORF">HG535_0G01700</name>
</gene>
<dbReference type="InterPro" id="IPR012470">
    <property type="entry name" value="Pup1-like"/>
</dbReference>
<dbReference type="Pfam" id="PF07954">
    <property type="entry name" value="DUF1689"/>
    <property type="match status" value="1"/>
</dbReference>
<keyword evidence="3" id="KW-1185">Reference proteome</keyword>
<evidence type="ECO:0000256" key="1">
    <source>
        <dbReference type="SAM" id="MobiDB-lite"/>
    </source>
</evidence>
<feature type="compositionally biased region" description="Gly residues" evidence="1">
    <location>
        <begin position="255"/>
        <end position="265"/>
    </location>
</feature>
<dbReference type="KEGG" id="zmk:HG535_0G01700"/>
<feature type="compositionally biased region" description="Polar residues" evidence="1">
    <location>
        <begin position="221"/>
        <end position="230"/>
    </location>
</feature>
<dbReference type="Proteomes" id="UP000509704">
    <property type="component" value="Chromosome 7"/>
</dbReference>
<dbReference type="OrthoDB" id="4036490at2759"/>
<evidence type="ECO:0000313" key="3">
    <source>
        <dbReference type="Proteomes" id="UP000509704"/>
    </source>
</evidence>
<dbReference type="AlphaFoldDB" id="A0A7H9B7E7"/>
<evidence type="ECO:0000313" key="2">
    <source>
        <dbReference type="EMBL" id="QLG74286.1"/>
    </source>
</evidence>